<keyword evidence="2" id="KW-1185">Reference proteome</keyword>
<evidence type="ECO:0000313" key="2">
    <source>
        <dbReference type="Proteomes" id="UP001190700"/>
    </source>
</evidence>
<protein>
    <recommendedName>
        <fullName evidence="3">Radical SAM core domain-containing protein</fullName>
    </recommendedName>
</protein>
<dbReference type="Proteomes" id="UP001190700">
    <property type="component" value="Unassembled WGS sequence"/>
</dbReference>
<dbReference type="InterPro" id="IPR058240">
    <property type="entry name" value="rSAM_sf"/>
</dbReference>
<dbReference type="PANTHER" id="PTHR11228">
    <property type="entry name" value="RADICAL SAM DOMAIN PROTEIN"/>
    <property type="match status" value="1"/>
</dbReference>
<dbReference type="SUPFAM" id="SSF102114">
    <property type="entry name" value="Radical SAM enzymes"/>
    <property type="match status" value="1"/>
</dbReference>
<dbReference type="AlphaFoldDB" id="A0AAE0H3T8"/>
<dbReference type="InterPro" id="IPR013785">
    <property type="entry name" value="Aldolase_TIM"/>
</dbReference>
<name>A0AAE0H3T8_9CHLO</name>
<dbReference type="InterPro" id="IPR050377">
    <property type="entry name" value="Radical_SAM_PqqE_MftC-like"/>
</dbReference>
<organism evidence="1 2">
    <name type="scientific">Cymbomonas tetramitiformis</name>
    <dbReference type="NCBI Taxonomy" id="36881"/>
    <lineage>
        <taxon>Eukaryota</taxon>
        <taxon>Viridiplantae</taxon>
        <taxon>Chlorophyta</taxon>
        <taxon>Pyramimonadophyceae</taxon>
        <taxon>Pyramimonadales</taxon>
        <taxon>Pyramimonadaceae</taxon>
        <taxon>Cymbomonas</taxon>
    </lineage>
</organism>
<proteinExistence type="predicted"/>
<evidence type="ECO:0000313" key="1">
    <source>
        <dbReference type="EMBL" id="KAK3289393.1"/>
    </source>
</evidence>
<gene>
    <name evidence="1" type="ORF">CYMTET_3170</name>
</gene>
<evidence type="ECO:0008006" key="3">
    <source>
        <dbReference type="Google" id="ProtNLM"/>
    </source>
</evidence>
<sequence>MGEPLMYKEFPAILDICVRHGVKLNLTTNGSFYGRGVAAWSELILPVASDIKLSWNAASKDLQESIMKGSNFSKQVENLRLLVAKRDEYANAGGNRATITLQLTFMECNLNEIPKVVQLAIDMGVDRVKGHHLWAHFGEIKEQSLRRDDNAMQRWNKVAQECRELITNHNVDAQHKADKSMLTLDNFHDLEPGTQEIKSDATCPFLGQEAWINHKGRFDPCCAPDDQRLALGHFGMSSPRVEITSAHPQHPQ</sequence>
<dbReference type="EMBL" id="LGRX02000152">
    <property type="protein sequence ID" value="KAK3289393.1"/>
    <property type="molecule type" value="Genomic_DNA"/>
</dbReference>
<dbReference type="Gene3D" id="3.20.20.70">
    <property type="entry name" value="Aldolase class I"/>
    <property type="match status" value="1"/>
</dbReference>
<comment type="caution">
    <text evidence="1">The sequence shown here is derived from an EMBL/GenBank/DDBJ whole genome shotgun (WGS) entry which is preliminary data.</text>
</comment>
<dbReference type="PANTHER" id="PTHR11228:SF34">
    <property type="entry name" value="TUNGSTEN-CONTAINING ALDEHYDE FERREDOXIN OXIDOREDUCTASE COFACTOR MODIFYING PROTEIN"/>
    <property type="match status" value="1"/>
</dbReference>
<reference evidence="1 2" key="1">
    <citation type="journal article" date="2015" name="Genome Biol. Evol.">
        <title>Comparative Genomics of a Bacterivorous Green Alga Reveals Evolutionary Causalities and Consequences of Phago-Mixotrophic Mode of Nutrition.</title>
        <authorList>
            <person name="Burns J.A."/>
            <person name="Paasch A."/>
            <person name="Narechania A."/>
            <person name="Kim E."/>
        </authorList>
    </citation>
    <scope>NUCLEOTIDE SEQUENCE [LARGE SCALE GENOMIC DNA]</scope>
    <source>
        <strain evidence="1 2">PLY_AMNH</strain>
    </source>
</reference>
<accession>A0AAE0H3T8</accession>